<reference evidence="2 3" key="1">
    <citation type="journal article" date="2021" name="Elife">
        <title>Chloroplast acquisition without the gene transfer in kleptoplastic sea slugs, Plakobranchus ocellatus.</title>
        <authorList>
            <person name="Maeda T."/>
            <person name="Takahashi S."/>
            <person name="Yoshida T."/>
            <person name="Shimamura S."/>
            <person name="Takaki Y."/>
            <person name="Nagai Y."/>
            <person name="Toyoda A."/>
            <person name="Suzuki Y."/>
            <person name="Arimoto A."/>
            <person name="Ishii H."/>
            <person name="Satoh N."/>
            <person name="Nishiyama T."/>
            <person name="Hasebe M."/>
            <person name="Maruyama T."/>
            <person name="Minagawa J."/>
            <person name="Obokata J."/>
            <person name="Shigenobu S."/>
        </authorList>
    </citation>
    <scope>NUCLEOTIDE SEQUENCE [LARGE SCALE GENOMIC DNA]</scope>
</reference>
<sequence length="86" mass="9658">MLLGIINVLPLLATLEVVERKIPYRRIPHFKFPKRLRLHHGASSPPLTPIPFLNQASWRGNMCPPQSYTYANASLPLQLGGYHDGA</sequence>
<accession>A0AAV4D762</accession>
<dbReference type="Proteomes" id="UP000735302">
    <property type="component" value="Unassembled WGS sequence"/>
</dbReference>
<name>A0AAV4D762_9GAST</name>
<dbReference type="EMBL" id="BLXT01007556">
    <property type="protein sequence ID" value="GFO39974.1"/>
    <property type="molecule type" value="Genomic_DNA"/>
</dbReference>
<keyword evidence="1" id="KW-0732">Signal</keyword>
<evidence type="ECO:0000313" key="3">
    <source>
        <dbReference type="Proteomes" id="UP000735302"/>
    </source>
</evidence>
<evidence type="ECO:0000256" key="1">
    <source>
        <dbReference type="SAM" id="SignalP"/>
    </source>
</evidence>
<feature type="signal peptide" evidence="1">
    <location>
        <begin position="1"/>
        <end position="20"/>
    </location>
</feature>
<gene>
    <name evidence="2" type="ORF">PoB_006647900</name>
</gene>
<evidence type="ECO:0000313" key="2">
    <source>
        <dbReference type="EMBL" id="GFO39974.1"/>
    </source>
</evidence>
<organism evidence="2 3">
    <name type="scientific">Plakobranchus ocellatus</name>
    <dbReference type="NCBI Taxonomy" id="259542"/>
    <lineage>
        <taxon>Eukaryota</taxon>
        <taxon>Metazoa</taxon>
        <taxon>Spiralia</taxon>
        <taxon>Lophotrochozoa</taxon>
        <taxon>Mollusca</taxon>
        <taxon>Gastropoda</taxon>
        <taxon>Heterobranchia</taxon>
        <taxon>Euthyneura</taxon>
        <taxon>Panpulmonata</taxon>
        <taxon>Sacoglossa</taxon>
        <taxon>Placobranchoidea</taxon>
        <taxon>Plakobranchidae</taxon>
        <taxon>Plakobranchus</taxon>
    </lineage>
</organism>
<protein>
    <submittedName>
        <fullName evidence="2">Uncharacterized protein</fullName>
    </submittedName>
</protein>
<keyword evidence="3" id="KW-1185">Reference proteome</keyword>
<comment type="caution">
    <text evidence="2">The sequence shown here is derived from an EMBL/GenBank/DDBJ whole genome shotgun (WGS) entry which is preliminary data.</text>
</comment>
<feature type="chain" id="PRO_5043842436" evidence="1">
    <location>
        <begin position="21"/>
        <end position="86"/>
    </location>
</feature>
<dbReference type="AlphaFoldDB" id="A0AAV4D762"/>
<proteinExistence type="predicted"/>